<dbReference type="PROSITE" id="PS51318">
    <property type="entry name" value="TAT"/>
    <property type="match status" value="1"/>
</dbReference>
<dbReference type="PIRSF" id="PIRSF036389">
    <property type="entry name" value="IOR_B"/>
    <property type="match status" value="1"/>
</dbReference>
<dbReference type="InterPro" id="IPR046867">
    <property type="entry name" value="AldOxase/xan_DH_MoCoBD2"/>
</dbReference>
<dbReference type="Gene3D" id="3.90.1170.50">
    <property type="entry name" value="Aldehyde oxidase/xanthine dehydrogenase, a/b hammerhead"/>
    <property type="match status" value="1"/>
</dbReference>
<dbReference type="Gene3D" id="3.30.365.10">
    <property type="entry name" value="Aldehyde oxidase/xanthine dehydrogenase, molybdopterin binding domain"/>
    <property type="match status" value="4"/>
</dbReference>
<dbReference type="PANTHER" id="PTHR47495">
    <property type="entry name" value="ALDEHYDE DEHYDROGENASE"/>
    <property type="match status" value="1"/>
</dbReference>
<keyword evidence="4" id="KW-1185">Reference proteome</keyword>
<feature type="chain" id="PRO_5036698258" evidence="1">
    <location>
        <begin position="35"/>
        <end position="732"/>
    </location>
</feature>
<organism evidence="3 4">
    <name type="scientific">Roseibacillus ishigakijimensis</name>
    <dbReference type="NCBI Taxonomy" id="454146"/>
    <lineage>
        <taxon>Bacteria</taxon>
        <taxon>Pseudomonadati</taxon>
        <taxon>Verrucomicrobiota</taxon>
        <taxon>Verrucomicrobiia</taxon>
        <taxon>Verrucomicrobiales</taxon>
        <taxon>Verrucomicrobiaceae</taxon>
        <taxon>Roseibacillus</taxon>
    </lineage>
</organism>
<dbReference type="AlphaFoldDB" id="A0A934VM77"/>
<comment type="caution">
    <text evidence="3">The sequence shown here is derived from an EMBL/GenBank/DDBJ whole genome shotgun (WGS) entry which is preliminary data.</text>
</comment>
<dbReference type="InterPro" id="IPR006311">
    <property type="entry name" value="TAT_signal"/>
</dbReference>
<dbReference type="InterPro" id="IPR012368">
    <property type="entry name" value="OxRdtase_Mopterin-bd_su_IorB"/>
</dbReference>
<dbReference type="InterPro" id="IPR008274">
    <property type="entry name" value="AldOxase/xan_DH_MoCoBD1"/>
</dbReference>
<evidence type="ECO:0000256" key="1">
    <source>
        <dbReference type="SAM" id="SignalP"/>
    </source>
</evidence>
<dbReference type="Proteomes" id="UP000604083">
    <property type="component" value="Unassembled WGS sequence"/>
</dbReference>
<dbReference type="EMBL" id="JAENIO010000013">
    <property type="protein sequence ID" value="MBK1833806.1"/>
    <property type="molecule type" value="Genomic_DNA"/>
</dbReference>
<dbReference type="GO" id="GO:0016491">
    <property type="term" value="F:oxidoreductase activity"/>
    <property type="evidence" value="ECO:0007669"/>
    <property type="project" value="InterPro"/>
</dbReference>
<feature type="domain" description="Aldehyde oxidase/xanthine dehydrogenase a/b hammerhead" evidence="2">
    <location>
        <begin position="210"/>
        <end position="309"/>
    </location>
</feature>
<name>A0A934VM77_9BACT</name>
<sequence length="732" mass="80119">MKNTTHSLDRRSFLKATTLTGGGLLLSFSQVFLAAEPSATSAEEAPRSIEFNGYIRIAPDNQVTLQAPNPEFGQNVKTSLPMILAEELDVDWNLVTVVQGSFDRELYSRQFAGGSGAVRHGWPILREAGAKVRQMLREAAAQRWEVPVAEVSTEKGHLLHPGTGRKLTYGEVASEAATLPVPDRVSLKAPEQFSLIGKDTRNVDGLAIVTGKAGFGVDYHVEGMLTAMIIHPPAFGMTLKSYDDTAARQMPGVRKIFPIETFNDSHQNRGFDISAFPKLVVIVGDSVWQVMQAKKAIQCEWDTTVDELESSEEHQKRMAEAAAKPARELRRDGNPEEAFAQAAKVIESTYTAPFLAHNTMEPLNFFAHVTDEKVFVAGPLQAPEFAQRALIARLGVAPESIEIEMTRMGGGFGRRAYGHFVVEAALISREMKAPVKLLYTREDDMTFGIYRPAYRIDYKAALDADNKLIAFSVKAGGIPESPLGRSANRFPAGAVENYLAEEWSLDSAITVGAFRAPRSNFMGAAEQAFLDEVALAAGKDPLDFRLELFERAKTAPVGNRNDYDAERYAGVLELVKEKAQWDKPLPAGIHRGVAAYFCHASYAAHVVEVAIEQEKVVVKKVTSAIDCGVVVNPDAAANMVEGAVVDGIGNALFGEMTFVGGQPQKQNYDQYRMIRFRESPMEIDVHFVDNGIDPTGLGEPPFPPVFAAFTNALSRATGKRHFHQPFGLEVTA</sequence>
<dbReference type="Pfam" id="PF20256">
    <property type="entry name" value="MoCoBD_2"/>
    <property type="match status" value="2"/>
</dbReference>
<feature type="signal peptide" evidence="1">
    <location>
        <begin position="1"/>
        <end position="34"/>
    </location>
</feature>
<accession>A0A934VM77</accession>
<dbReference type="InterPro" id="IPR037165">
    <property type="entry name" value="AldOxase/xan_DH_Mopterin-bd_sf"/>
</dbReference>
<dbReference type="SUPFAM" id="SSF56003">
    <property type="entry name" value="Molybdenum cofactor-binding domain"/>
    <property type="match status" value="2"/>
</dbReference>
<evidence type="ECO:0000313" key="3">
    <source>
        <dbReference type="EMBL" id="MBK1833806.1"/>
    </source>
</evidence>
<dbReference type="Pfam" id="PF02738">
    <property type="entry name" value="MoCoBD_1"/>
    <property type="match status" value="1"/>
</dbReference>
<gene>
    <name evidence="3" type="ORF">JIN78_07020</name>
</gene>
<reference evidence="3" key="1">
    <citation type="submission" date="2021-01" db="EMBL/GenBank/DDBJ databases">
        <title>Modified the classification status of verrucomicrobia.</title>
        <authorList>
            <person name="Feng X."/>
        </authorList>
    </citation>
    <scope>NUCLEOTIDE SEQUENCE</scope>
    <source>
        <strain evidence="3">KCTC 12986</strain>
    </source>
</reference>
<dbReference type="RefSeq" id="WP_200391240.1">
    <property type="nucleotide sequence ID" value="NZ_JAENIO010000013.1"/>
</dbReference>
<dbReference type="PANTHER" id="PTHR47495:SF3">
    <property type="entry name" value="BLR6219 PROTEIN"/>
    <property type="match status" value="1"/>
</dbReference>
<evidence type="ECO:0000313" key="4">
    <source>
        <dbReference type="Proteomes" id="UP000604083"/>
    </source>
</evidence>
<keyword evidence="1" id="KW-0732">Signal</keyword>
<proteinExistence type="predicted"/>
<dbReference type="InterPro" id="IPR052516">
    <property type="entry name" value="N-heterocyclic_Hydroxylase"/>
</dbReference>
<dbReference type="InterPro" id="IPR000674">
    <property type="entry name" value="Ald_Oxase/Xan_DH_a/b"/>
</dbReference>
<evidence type="ECO:0000259" key="2">
    <source>
        <dbReference type="SMART" id="SM01008"/>
    </source>
</evidence>
<dbReference type="SMART" id="SM01008">
    <property type="entry name" value="Ald_Xan_dh_C"/>
    <property type="match status" value="1"/>
</dbReference>
<protein>
    <submittedName>
        <fullName evidence="3">Xanthine dehydrogenase family protein molybdopterin-binding subunit</fullName>
    </submittedName>
</protein>